<dbReference type="InterPro" id="IPR006439">
    <property type="entry name" value="HAD-SF_hydro_IA"/>
</dbReference>
<evidence type="ECO:0000313" key="2">
    <source>
        <dbReference type="Proteomes" id="UP000071561"/>
    </source>
</evidence>
<dbReference type="InterPro" id="IPR023214">
    <property type="entry name" value="HAD_sf"/>
</dbReference>
<proteinExistence type="predicted"/>
<organism evidence="1 2">
    <name type="scientific">Pedobacter cryoconitis</name>
    <dbReference type="NCBI Taxonomy" id="188932"/>
    <lineage>
        <taxon>Bacteria</taxon>
        <taxon>Pseudomonadati</taxon>
        <taxon>Bacteroidota</taxon>
        <taxon>Sphingobacteriia</taxon>
        <taxon>Sphingobacteriales</taxon>
        <taxon>Sphingobacteriaceae</taxon>
        <taxon>Pedobacter</taxon>
    </lineage>
</organism>
<dbReference type="InterPro" id="IPR036412">
    <property type="entry name" value="HAD-like_sf"/>
</dbReference>
<dbReference type="PRINTS" id="PR00413">
    <property type="entry name" value="HADHALOGNASE"/>
</dbReference>
<dbReference type="GO" id="GO:0008253">
    <property type="term" value="F:5'-nucleotidase activity"/>
    <property type="evidence" value="ECO:0007669"/>
    <property type="project" value="InterPro"/>
</dbReference>
<dbReference type="InterPro" id="IPR011951">
    <property type="entry name" value="HAD-SF_hydro_IA_YjjG/PynA"/>
</dbReference>
<dbReference type="OrthoDB" id="9802350at2"/>
<dbReference type="NCBIfam" id="TIGR01509">
    <property type="entry name" value="HAD-SF-IA-v3"/>
    <property type="match status" value="1"/>
</dbReference>
<dbReference type="Proteomes" id="UP000071561">
    <property type="component" value="Chromosome"/>
</dbReference>
<name>A0A127VJ85_9SPHI</name>
<dbReference type="Pfam" id="PF00702">
    <property type="entry name" value="Hydrolase"/>
    <property type="match status" value="1"/>
</dbReference>
<protein>
    <submittedName>
        <fullName evidence="1">Haloacid dehalogenase</fullName>
    </submittedName>
</protein>
<dbReference type="PATRIC" id="fig|188932.3.peg.4657"/>
<dbReference type="NCBIfam" id="TIGR02254">
    <property type="entry name" value="YjjG_YfnB"/>
    <property type="match status" value="1"/>
</dbReference>
<reference evidence="1 2" key="1">
    <citation type="submission" date="2016-03" db="EMBL/GenBank/DDBJ databases">
        <title>Complete genome sequence of Pedobacter cryoconitis PAMC 27485.</title>
        <authorList>
            <person name="Lee J."/>
            <person name="Kim O.-S."/>
        </authorList>
    </citation>
    <scope>NUCLEOTIDE SEQUENCE [LARGE SCALE GENOMIC DNA]</scope>
    <source>
        <strain evidence="1 2">PAMC 27485</strain>
    </source>
</reference>
<dbReference type="PANTHER" id="PTHR47478">
    <property type="match status" value="1"/>
</dbReference>
<dbReference type="Gene3D" id="1.10.150.240">
    <property type="entry name" value="Putative phosphatase, domain 2"/>
    <property type="match status" value="1"/>
</dbReference>
<dbReference type="SFLD" id="SFLDS00003">
    <property type="entry name" value="Haloacid_Dehalogenase"/>
    <property type="match status" value="1"/>
</dbReference>
<dbReference type="SFLD" id="SFLDG01129">
    <property type="entry name" value="C1.5:_HAD__Beta-PGM__Phosphata"/>
    <property type="match status" value="1"/>
</dbReference>
<sequence>MIKHIFFDLDHTIWDFDKNARETLTELYHQYELNLLGLPVCDLFIDVYTENNHALWAEYHLGKITKDVLRSERFSRTFVQLGVSPDLVPLGFEDDYVNQSPRKKNLFEGSEKVLSYLQQKYTLHIISNGFKETTLTKMAACNLNPYFSNVIISEDVGVNKPDRAIFEYALQKAGAEKQESIMIGDSLEADIRGAQDFGIKAIFFNPLNIAKPADVAWQILHLEELMQHF</sequence>
<accession>A0A127VJ85</accession>
<dbReference type="NCBIfam" id="TIGR01549">
    <property type="entry name" value="HAD-SF-IA-v1"/>
    <property type="match status" value="1"/>
</dbReference>
<dbReference type="SUPFAM" id="SSF56784">
    <property type="entry name" value="HAD-like"/>
    <property type="match status" value="1"/>
</dbReference>
<dbReference type="AlphaFoldDB" id="A0A127VJ85"/>
<gene>
    <name evidence="1" type="ORF">AY601_4492</name>
</gene>
<dbReference type="RefSeq" id="WP_068405280.1">
    <property type="nucleotide sequence ID" value="NZ_CP014504.1"/>
</dbReference>
<evidence type="ECO:0000313" key="1">
    <source>
        <dbReference type="EMBL" id="AMQ01332.1"/>
    </source>
</evidence>
<dbReference type="InterPro" id="IPR023198">
    <property type="entry name" value="PGP-like_dom2"/>
</dbReference>
<dbReference type="PANTHER" id="PTHR47478:SF1">
    <property type="entry name" value="PYRIMIDINE 5'-NUCLEOTIDASE YJJG"/>
    <property type="match status" value="1"/>
</dbReference>
<dbReference type="InterPro" id="IPR052550">
    <property type="entry name" value="Pyrimidine_5'-ntase_YjjG"/>
</dbReference>
<dbReference type="KEGG" id="pcm:AY601_4492"/>
<dbReference type="EMBL" id="CP014504">
    <property type="protein sequence ID" value="AMQ01332.1"/>
    <property type="molecule type" value="Genomic_DNA"/>
</dbReference>
<dbReference type="Gene3D" id="3.40.50.1000">
    <property type="entry name" value="HAD superfamily/HAD-like"/>
    <property type="match status" value="1"/>
</dbReference>
<keyword evidence="2" id="KW-1185">Reference proteome</keyword>